<dbReference type="EnsemblBacteria" id="AAM03565">
    <property type="protein sequence ID" value="AAM03565"/>
    <property type="gene ID" value="MA_0111"/>
</dbReference>
<accession>Q8TUF6</accession>
<proteinExistence type="predicted"/>
<sequence>MRVYVERVRLNFIIFPSGPSKKRSSGKCASGKLILRSELLLCFRQSLKLPDFLTKIYIVAGTLNLLV</sequence>
<dbReference type="KEGG" id="mac:MA_0111"/>
<keyword evidence="2" id="KW-1185">Reference proteome</keyword>
<reference evidence="1 2" key="1">
    <citation type="journal article" date="2002" name="Genome Res.">
        <title>The genome of Methanosarcina acetivorans reveals extensive metabolic and physiological diversity.</title>
        <authorList>
            <person name="Galagan J.E."/>
            <person name="Nusbaum C."/>
            <person name="Roy A."/>
            <person name="Endrizzi M.G."/>
            <person name="Macdonald P."/>
            <person name="FitzHugh W."/>
            <person name="Calvo S."/>
            <person name="Engels R."/>
            <person name="Smirnov S."/>
            <person name="Atnoor D."/>
            <person name="Brown A."/>
            <person name="Allen N."/>
            <person name="Naylor J."/>
            <person name="Stange-Thomann N."/>
            <person name="DeArellano K."/>
            <person name="Johnson R."/>
            <person name="Linton L."/>
            <person name="McEwan P."/>
            <person name="McKernan K."/>
            <person name="Talamas J."/>
            <person name="Tirrell A."/>
            <person name="Ye W."/>
            <person name="Zimmer A."/>
            <person name="Barber R.D."/>
            <person name="Cann I."/>
            <person name="Graham D.E."/>
            <person name="Grahame D.A."/>
            <person name="Guss A."/>
            <person name="Hedderich R."/>
            <person name="Ingram-Smith C."/>
            <person name="Kuettner C.H."/>
            <person name="Krzycki J.A."/>
            <person name="Leigh J.A."/>
            <person name="Li W."/>
            <person name="Liu J."/>
            <person name="Mukhopadhyay B."/>
            <person name="Reeve J.N."/>
            <person name="Smith K."/>
            <person name="Springer T.A."/>
            <person name="Umayam L.A."/>
            <person name="White O."/>
            <person name="White R.H."/>
            <person name="de Macario E.C."/>
            <person name="Ferry J.G."/>
            <person name="Jarrell K.F."/>
            <person name="Jing H."/>
            <person name="Macario A.J.L."/>
            <person name="Paulsen I."/>
            <person name="Pritchett M."/>
            <person name="Sowers K.R."/>
            <person name="Swanson R.V."/>
            <person name="Zinder S.H."/>
            <person name="Lander E."/>
            <person name="Metcalf W.W."/>
            <person name="Birren B."/>
        </authorList>
    </citation>
    <scope>NUCLEOTIDE SEQUENCE [LARGE SCALE GENOMIC DNA]</scope>
    <source>
        <strain evidence="2">ATCC 35395 / DSM 2834 / JCM 12185 / C2A</strain>
    </source>
</reference>
<evidence type="ECO:0000313" key="2">
    <source>
        <dbReference type="Proteomes" id="UP000002487"/>
    </source>
</evidence>
<organism evidence="1 2">
    <name type="scientific">Methanosarcina acetivorans (strain ATCC 35395 / DSM 2834 / JCM 12185 / C2A)</name>
    <dbReference type="NCBI Taxonomy" id="188937"/>
    <lineage>
        <taxon>Archaea</taxon>
        <taxon>Methanobacteriati</taxon>
        <taxon>Methanobacteriota</taxon>
        <taxon>Stenosarchaea group</taxon>
        <taxon>Methanomicrobia</taxon>
        <taxon>Methanosarcinales</taxon>
        <taxon>Methanosarcinaceae</taxon>
        <taxon>Methanosarcina</taxon>
    </lineage>
</organism>
<protein>
    <submittedName>
        <fullName evidence="1">Uncharacterized protein</fullName>
    </submittedName>
</protein>
<gene>
    <name evidence="1" type="ordered locus">MA_0111</name>
</gene>
<dbReference type="Proteomes" id="UP000002487">
    <property type="component" value="Chromosome"/>
</dbReference>
<name>Q8TUF6_METAC</name>
<dbReference type="HOGENOM" id="CLU_2802172_0_0_2"/>
<dbReference type="EMBL" id="AE010299">
    <property type="protein sequence ID" value="AAM03565.1"/>
    <property type="molecule type" value="Genomic_DNA"/>
</dbReference>
<dbReference type="InParanoid" id="Q8TUF6"/>
<evidence type="ECO:0000313" key="1">
    <source>
        <dbReference type="EMBL" id="AAM03565.1"/>
    </source>
</evidence>
<dbReference type="AlphaFoldDB" id="Q8TUF6"/>
<dbReference type="STRING" id="188937.MA_0111"/>